<dbReference type="EMBL" id="FQUV01000004">
    <property type="protein sequence ID" value="SHF12410.1"/>
    <property type="molecule type" value="Genomic_DNA"/>
</dbReference>
<keyword evidence="5 9" id="KW-0812">Transmembrane</keyword>
<dbReference type="InterPro" id="IPR055348">
    <property type="entry name" value="DctQ"/>
</dbReference>
<dbReference type="GO" id="GO:0005886">
    <property type="term" value="C:plasma membrane"/>
    <property type="evidence" value="ECO:0007669"/>
    <property type="project" value="UniProtKB-SubCell"/>
</dbReference>
<evidence type="ECO:0000256" key="7">
    <source>
        <dbReference type="ARBA" id="ARBA00023136"/>
    </source>
</evidence>
<protein>
    <recommendedName>
        <fullName evidence="9">TRAP transporter small permease protein</fullName>
    </recommendedName>
</protein>
<keyword evidence="7 9" id="KW-0472">Membrane</keyword>
<evidence type="ECO:0000313" key="11">
    <source>
        <dbReference type="EMBL" id="SHF12410.1"/>
    </source>
</evidence>
<evidence type="ECO:0000256" key="9">
    <source>
        <dbReference type="RuleBase" id="RU369079"/>
    </source>
</evidence>
<evidence type="ECO:0000256" key="4">
    <source>
        <dbReference type="ARBA" id="ARBA00022519"/>
    </source>
</evidence>
<evidence type="ECO:0000256" key="3">
    <source>
        <dbReference type="ARBA" id="ARBA00022475"/>
    </source>
</evidence>
<evidence type="ECO:0000313" key="12">
    <source>
        <dbReference type="Proteomes" id="UP000184144"/>
    </source>
</evidence>
<dbReference type="Proteomes" id="UP000184144">
    <property type="component" value="Unassembled WGS sequence"/>
</dbReference>
<feature type="transmembrane region" description="Helical" evidence="9">
    <location>
        <begin position="174"/>
        <end position="196"/>
    </location>
</feature>
<sequence>MQHDQKASSGIGRFIDRLEENALALMLGIMVILTFVNVIRRYVFNASLIWSLELVLMLFAWMILLGISYGIKKNTHLGVDALTNILPTGPRKIALIFASLICVIYAILLMKGAYDYWAPFAGLDVTSGRWFPTGFTETRSRAFMETDQVPMPFFLNFLGDLINDGDSYSKLPDFVPYTMLPIACALILLRFVQAFVRVLRGTQHTMIVSHEAEEAIEDLAAQSKGA</sequence>
<evidence type="ECO:0000256" key="5">
    <source>
        <dbReference type="ARBA" id="ARBA00022692"/>
    </source>
</evidence>
<feature type="transmembrane region" description="Helical" evidence="9">
    <location>
        <begin position="21"/>
        <end position="43"/>
    </location>
</feature>
<dbReference type="STRING" id="1486859.SAMN05444273_10421"/>
<name>A0A1M4Z323_9RHOB</name>
<evidence type="ECO:0000256" key="8">
    <source>
        <dbReference type="ARBA" id="ARBA00038436"/>
    </source>
</evidence>
<keyword evidence="6 9" id="KW-1133">Transmembrane helix</keyword>
<dbReference type="GO" id="GO:0015740">
    <property type="term" value="P:C4-dicarboxylate transport"/>
    <property type="evidence" value="ECO:0007669"/>
    <property type="project" value="TreeGrafter"/>
</dbReference>
<evidence type="ECO:0000256" key="2">
    <source>
        <dbReference type="ARBA" id="ARBA00022448"/>
    </source>
</evidence>
<evidence type="ECO:0000259" key="10">
    <source>
        <dbReference type="Pfam" id="PF04290"/>
    </source>
</evidence>
<dbReference type="PANTHER" id="PTHR35011:SF2">
    <property type="entry name" value="2,3-DIKETO-L-GULONATE TRAP TRANSPORTER SMALL PERMEASE PROTEIN YIAM"/>
    <property type="match status" value="1"/>
</dbReference>
<dbReference type="GO" id="GO:0022857">
    <property type="term" value="F:transmembrane transporter activity"/>
    <property type="evidence" value="ECO:0007669"/>
    <property type="project" value="UniProtKB-UniRule"/>
</dbReference>
<comment type="function">
    <text evidence="9">Part of the tripartite ATP-independent periplasmic (TRAP) transport system.</text>
</comment>
<gene>
    <name evidence="11" type="ORF">SAMN05444273_10421</name>
</gene>
<feature type="transmembrane region" description="Helical" evidence="9">
    <location>
        <begin position="92"/>
        <end position="110"/>
    </location>
</feature>
<comment type="subunit">
    <text evidence="9">The complex comprises the extracytoplasmic solute receptor protein and the two transmembrane proteins.</text>
</comment>
<keyword evidence="4 9" id="KW-0997">Cell inner membrane</keyword>
<dbReference type="Pfam" id="PF04290">
    <property type="entry name" value="DctQ"/>
    <property type="match status" value="1"/>
</dbReference>
<proteinExistence type="inferred from homology"/>
<keyword evidence="2 9" id="KW-0813">Transport</keyword>
<dbReference type="PANTHER" id="PTHR35011">
    <property type="entry name" value="2,3-DIKETO-L-GULONATE TRAP TRANSPORTER SMALL PERMEASE PROTEIN YIAM"/>
    <property type="match status" value="1"/>
</dbReference>
<keyword evidence="12" id="KW-1185">Reference proteome</keyword>
<evidence type="ECO:0000256" key="6">
    <source>
        <dbReference type="ARBA" id="ARBA00022989"/>
    </source>
</evidence>
<dbReference type="AlphaFoldDB" id="A0A1M4Z323"/>
<organism evidence="11 12">
    <name type="scientific">Litoreibacter ascidiaceicola</name>
    <dbReference type="NCBI Taxonomy" id="1486859"/>
    <lineage>
        <taxon>Bacteria</taxon>
        <taxon>Pseudomonadati</taxon>
        <taxon>Pseudomonadota</taxon>
        <taxon>Alphaproteobacteria</taxon>
        <taxon>Rhodobacterales</taxon>
        <taxon>Roseobacteraceae</taxon>
        <taxon>Litoreibacter</taxon>
    </lineage>
</organism>
<feature type="domain" description="Tripartite ATP-independent periplasmic transporters DctQ component" evidence="10">
    <location>
        <begin position="30"/>
        <end position="116"/>
    </location>
</feature>
<evidence type="ECO:0000256" key="1">
    <source>
        <dbReference type="ARBA" id="ARBA00004429"/>
    </source>
</evidence>
<feature type="transmembrane region" description="Helical" evidence="9">
    <location>
        <begin position="49"/>
        <end position="71"/>
    </location>
</feature>
<dbReference type="InterPro" id="IPR007387">
    <property type="entry name" value="TRAP_DctQ"/>
</dbReference>
<accession>A0A1M4Z323</accession>
<dbReference type="RefSeq" id="WP_073143025.1">
    <property type="nucleotide sequence ID" value="NZ_FQUV01000004.1"/>
</dbReference>
<reference evidence="12" key="1">
    <citation type="submission" date="2016-11" db="EMBL/GenBank/DDBJ databases">
        <authorList>
            <person name="Varghese N."/>
            <person name="Submissions S."/>
        </authorList>
    </citation>
    <scope>NUCLEOTIDE SEQUENCE [LARGE SCALE GENOMIC DNA]</scope>
    <source>
        <strain evidence="12">DSM 100566</strain>
    </source>
</reference>
<keyword evidence="3" id="KW-1003">Cell membrane</keyword>
<comment type="similarity">
    <text evidence="8 9">Belongs to the TRAP transporter small permease family.</text>
</comment>
<comment type="subcellular location">
    <subcellularLocation>
        <location evidence="1 9">Cell inner membrane</location>
        <topology evidence="1 9">Multi-pass membrane protein</topology>
    </subcellularLocation>
</comment>